<dbReference type="GO" id="GO:0006123">
    <property type="term" value="P:mitochondrial electron transport, cytochrome c to oxygen"/>
    <property type="evidence" value="ECO:0007669"/>
    <property type="project" value="TreeGrafter"/>
</dbReference>
<proteinExistence type="predicted"/>
<dbReference type="InterPro" id="IPR023616">
    <property type="entry name" value="Cyt_c_oxase-like_su1_dom"/>
</dbReference>
<evidence type="ECO:0000256" key="1">
    <source>
        <dbReference type="SAM" id="MobiDB-lite"/>
    </source>
</evidence>
<sequence>MDRGGELFQRNLLGAALFLIIVLNLYSGKALDCLVAVCDAGKGSSSGPLDLSPTREPEPRLSEPEVAPIPRFVLVPELEQPLLTNIQRREELQQRLAFYFIGKNERRHLPLFLGILEKQVLLEKRVEAALVRDGFPAYIVLGLSGMPHRILDYPDAYAGWNALSSFGSYISVVGIYRFFVVVTITSSNGKNKRCAPNPWAVEQNPTTPEWIVQSPPAFHTFGKLPAIKETKSYVK</sequence>
<dbReference type="Proteomes" id="UP001291623">
    <property type="component" value="Unassembled WGS sequence"/>
</dbReference>
<dbReference type="SUPFAM" id="SSF81442">
    <property type="entry name" value="Cytochrome c oxidase subunit I-like"/>
    <property type="match status" value="1"/>
</dbReference>
<feature type="compositionally biased region" description="Basic and acidic residues" evidence="1">
    <location>
        <begin position="53"/>
        <end position="62"/>
    </location>
</feature>
<feature type="region of interest" description="Disordered" evidence="1">
    <location>
        <begin position="43"/>
        <end position="62"/>
    </location>
</feature>
<protein>
    <recommendedName>
        <fullName evidence="2">Cytochrome oxidase subunit I profile domain-containing protein</fullName>
    </recommendedName>
</protein>
<dbReference type="PROSITE" id="PS50855">
    <property type="entry name" value="COX1"/>
    <property type="match status" value="1"/>
</dbReference>
<name>A0AAE1S6V0_9SOLA</name>
<evidence type="ECO:0000259" key="2">
    <source>
        <dbReference type="PROSITE" id="PS50855"/>
    </source>
</evidence>
<dbReference type="GO" id="GO:0015990">
    <property type="term" value="P:electron transport coupled proton transport"/>
    <property type="evidence" value="ECO:0007669"/>
    <property type="project" value="TreeGrafter"/>
</dbReference>
<dbReference type="PANTHER" id="PTHR10422:SF18">
    <property type="entry name" value="CYTOCHROME C OXIDASE SUBUNIT 1"/>
    <property type="match status" value="1"/>
</dbReference>
<dbReference type="GO" id="GO:0020037">
    <property type="term" value="F:heme binding"/>
    <property type="evidence" value="ECO:0007669"/>
    <property type="project" value="InterPro"/>
</dbReference>
<keyword evidence="4" id="KW-1185">Reference proteome</keyword>
<dbReference type="InterPro" id="IPR036927">
    <property type="entry name" value="Cyt_c_oxase-like_su1_sf"/>
</dbReference>
<dbReference type="PANTHER" id="PTHR10422">
    <property type="entry name" value="CYTOCHROME C OXIDASE SUBUNIT 1"/>
    <property type="match status" value="1"/>
</dbReference>
<dbReference type="AlphaFoldDB" id="A0AAE1S6V0"/>
<dbReference type="Gene3D" id="1.20.210.10">
    <property type="entry name" value="Cytochrome c oxidase-like, subunit I domain"/>
    <property type="match status" value="1"/>
</dbReference>
<accession>A0AAE1S6V0</accession>
<evidence type="ECO:0000313" key="3">
    <source>
        <dbReference type="EMBL" id="KAK4364411.1"/>
    </source>
</evidence>
<reference evidence="3" key="1">
    <citation type="submission" date="2023-12" db="EMBL/GenBank/DDBJ databases">
        <title>Genome assembly of Anisodus tanguticus.</title>
        <authorList>
            <person name="Wang Y.-J."/>
        </authorList>
    </citation>
    <scope>NUCLEOTIDE SEQUENCE</scope>
    <source>
        <strain evidence="3">KB-2021</strain>
        <tissue evidence="3">Leaf</tissue>
    </source>
</reference>
<dbReference type="GO" id="GO:0016020">
    <property type="term" value="C:membrane"/>
    <property type="evidence" value="ECO:0007669"/>
    <property type="project" value="InterPro"/>
</dbReference>
<dbReference type="GO" id="GO:0004129">
    <property type="term" value="F:cytochrome-c oxidase activity"/>
    <property type="evidence" value="ECO:0007669"/>
    <property type="project" value="InterPro"/>
</dbReference>
<gene>
    <name evidence="3" type="ORF">RND71_015769</name>
</gene>
<dbReference type="GO" id="GO:0005739">
    <property type="term" value="C:mitochondrion"/>
    <property type="evidence" value="ECO:0007669"/>
    <property type="project" value="GOC"/>
</dbReference>
<comment type="caution">
    <text evidence="3">The sequence shown here is derived from an EMBL/GenBank/DDBJ whole genome shotgun (WGS) entry which is preliminary data.</text>
</comment>
<organism evidence="3 4">
    <name type="scientific">Anisodus tanguticus</name>
    <dbReference type="NCBI Taxonomy" id="243964"/>
    <lineage>
        <taxon>Eukaryota</taxon>
        <taxon>Viridiplantae</taxon>
        <taxon>Streptophyta</taxon>
        <taxon>Embryophyta</taxon>
        <taxon>Tracheophyta</taxon>
        <taxon>Spermatophyta</taxon>
        <taxon>Magnoliopsida</taxon>
        <taxon>eudicotyledons</taxon>
        <taxon>Gunneridae</taxon>
        <taxon>Pentapetalae</taxon>
        <taxon>asterids</taxon>
        <taxon>lamiids</taxon>
        <taxon>Solanales</taxon>
        <taxon>Solanaceae</taxon>
        <taxon>Solanoideae</taxon>
        <taxon>Hyoscyameae</taxon>
        <taxon>Anisodus</taxon>
    </lineage>
</organism>
<feature type="domain" description="Cytochrome oxidase subunit I profile" evidence="2">
    <location>
        <begin position="135"/>
        <end position="228"/>
    </location>
</feature>
<evidence type="ECO:0000313" key="4">
    <source>
        <dbReference type="Proteomes" id="UP001291623"/>
    </source>
</evidence>
<dbReference type="EMBL" id="JAVYJV010000008">
    <property type="protein sequence ID" value="KAK4364411.1"/>
    <property type="molecule type" value="Genomic_DNA"/>
</dbReference>
<dbReference type="InterPro" id="IPR000883">
    <property type="entry name" value="Cyt_C_Oxase_1"/>
</dbReference>